<accession>A0A016U942</accession>
<feature type="region of interest" description="Disordered" evidence="1">
    <location>
        <begin position="16"/>
        <end position="68"/>
    </location>
</feature>
<evidence type="ECO:0000313" key="2">
    <source>
        <dbReference type="EMBL" id="EYC11377.1"/>
    </source>
</evidence>
<reference evidence="3" key="1">
    <citation type="journal article" date="2015" name="Nat. Genet.">
        <title>The genome and transcriptome of the zoonotic hookworm Ancylostoma ceylanicum identify infection-specific gene families.</title>
        <authorList>
            <person name="Schwarz E.M."/>
            <person name="Hu Y."/>
            <person name="Antoshechkin I."/>
            <person name="Miller M.M."/>
            <person name="Sternberg P.W."/>
            <person name="Aroian R.V."/>
        </authorList>
    </citation>
    <scope>NUCLEOTIDE SEQUENCE</scope>
    <source>
        <strain evidence="3">HY135</strain>
    </source>
</reference>
<evidence type="ECO:0000256" key="1">
    <source>
        <dbReference type="SAM" id="MobiDB-lite"/>
    </source>
</evidence>
<dbReference type="Proteomes" id="UP000024635">
    <property type="component" value="Unassembled WGS sequence"/>
</dbReference>
<name>A0A016U942_9BILA</name>
<dbReference type="AlphaFoldDB" id="A0A016U942"/>
<gene>
    <name evidence="2" type="primary">Acey_s0050.g1885</name>
    <name evidence="2" type="ORF">Y032_0050g1885</name>
</gene>
<proteinExistence type="predicted"/>
<dbReference type="EMBL" id="JARK01001386">
    <property type="protein sequence ID" value="EYC11377.1"/>
    <property type="molecule type" value="Genomic_DNA"/>
</dbReference>
<evidence type="ECO:0000313" key="3">
    <source>
        <dbReference type="Proteomes" id="UP000024635"/>
    </source>
</evidence>
<sequence>MPVLIASWYSELQTAVDKGRDRARRSRAETQEGGGAVHTSSGCLLRCGTRGRSRQPEPAGKAPVFLPENAARPTPCLRPFGVPCTPRLRSYFRA</sequence>
<protein>
    <submittedName>
        <fullName evidence="2">Uncharacterized protein</fullName>
    </submittedName>
</protein>
<comment type="caution">
    <text evidence="2">The sequence shown here is derived from an EMBL/GenBank/DDBJ whole genome shotgun (WGS) entry which is preliminary data.</text>
</comment>
<organism evidence="2 3">
    <name type="scientific">Ancylostoma ceylanicum</name>
    <dbReference type="NCBI Taxonomy" id="53326"/>
    <lineage>
        <taxon>Eukaryota</taxon>
        <taxon>Metazoa</taxon>
        <taxon>Ecdysozoa</taxon>
        <taxon>Nematoda</taxon>
        <taxon>Chromadorea</taxon>
        <taxon>Rhabditida</taxon>
        <taxon>Rhabditina</taxon>
        <taxon>Rhabditomorpha</taxon>
        <taxon>Strongyloidea</taxon>
        <taxon>Ancylostomatidae</taxon>
        <taxon>Ancylostomatinae</taxon>
        <taxon>Ancylostoma</taxon>
    </lineage>
</organism>
<keyword evidence="3" id="KW-1185">Reference proteome</keyword>